<protein>
    <submittedName>
        <fullName evidence="1">Uncharacterized protein</fullName>
    </submittedName>
</protein>
<dbReference type="Proteomes" id="UP000324222">
    <property type="component" value="Unassembled WGS sequence"/>
</dbReference>
<sequence>MKSGREKNHRIQEFRYILDSSKPDEFSGVRYLSQLDLVTPGWSSIPYLPGHNWLPFIEHPFFFLTPNPPSPSLAIFPSKVDHDEDKQTGKWITGRVSRDGVRLAMETKIKGKIRFMKGND</sequence>
<keyword evidence="2" id="KW-1185">Reference proteome</keyword>
<dbReference type="AlphaFoldDB" id="A0A5B7JWB3"/>
<dbReference type="EMBL" id="VSRR010115337">
    <property type="protein sequence ID" value="MPC98733.1"/>
    <property type="molecule type" value="Genomic_DNA"/>
</dbReference>
<name>A0A5B7JWB3_PORTR</name>
<organism evidence="1 2">
    <name type="scientific">Portunus trituberculatus</name>
    <name type="common">Swimming crab</name>
    <name type="synonym">Neptunus trituberculatus</name>
    <dbReference type="NCBI Taxonomy" id="210409"/>
    <lineage>
        <taxon>Eukaryota</taxon>
        <taxon>Metazoa</taxon>
        <taxon>Ecdysozoa</taxon>
        <taxon>Arthropoda</taxon>
        <taxon>Crustacea</taxon>
        <taxon>Multicrustacea</taxon>
        <taxon>Malacostraca</taxon>
        <taxon>Eumalacostraca</taxon>
        <taxon>Eucarida</taxon>
        <taxon>Decapoda</taxon>
        <taxon>Pleocyemata</taxon>
        <taxon>Brachyura</taxon>
        <taxon>Eubrachyura</taxon>
        <taxon>Portunoidea</taxon>
        <taxon>Portunidae</taxon>
        <taxon>Portuninae</taxon>
        <taxon>Portunus</taxon>
    </lineage>
</organism>
<evidence type="ECO:0000313" key="2">
    <source>
        <dbReference type="Proteomes" id="UP000324222"/>
    </source>
</evidence>
<evidence type="ECO:0000313" key="1">
    <source>
        <dbReference type="EMBL" id="MPC98733.1"/>
    </source>
</evidence>
<proteinExistence type="predicted"/>
<comment type="caution">
    <text evidence="1">The sequence shown here is derived from an EMBL/GenBank/DDBJ whole genome shotgun (WGS) entry which is preliminary data.</text>
</comment>
<accession>A0A5B7JWB3</accession>
<gene>
    <name evidence="1" type="ORF">E2C01_094114</name>
</gene>
<reference evidence="1 2" key="1">
    <citation type="submission" date="2019-05" db="EMBL/GenBank/DDBJ databases">
        <title>Another draft genome of Portunus trituberculatus and its Hox gene families provides insights of decapod evolution.</title>
        <authorList>
            <person name="Jeong J.-H."/>
            <person name="Song I."/>
            <person name="Kim S."/>
            <person name="Choi T."/>
            <person name="Kim D."/>
            <person name="Ryu S."/>
            <person name="Kim W."/>
        </authorList>
    </citation>
    <scope>NUCLEOTIDE SEQUENCE [LARGE SCALE GENOMIC DNA]</scope>
    <source>
        <tissue evidence="1">Muscle</tissue>
    </source>
</reference>